<dbReference type="Pfam" id="PF00501">
    <property type="entry name" value="AMP-binding"/>
    <property type="match status" value="1"/>
</dbReference>
<evidence type="ECO:0000259" key="3">
    <source>
        <dbReference type="Pfam" id="PF00501"/>
    </source>
</evidence>
<sequence>MSRRTAGPESGLQIPALRPLLRWTLLALGAAYVLASLAGLRLDRAALPWLAYLPPLAGFAFMAAVFASTLRAGSEPLVTRVARREHPRLPDELRSYTRSLTATWAAMFVALLIVGIVLAFATPFPAWARGIQALAVVVPAILFLGEHRYRCARFPQYTHASPLRLFLNIVAVMKDFATGARATKLPLLTCSSLAAPLLIDARDPVSVERYLGQVRALAAALPEDAPVINLCESRHGFLVAFGAALSGARVSLLPPGQARGDWERLLASHPGAIILGDPPPQDVRASHLDVRPYLGLDVRSREIPLIDADRPAAILFTSGSTGEPVGHVKTWAQLWNGAEAWAQALGWSGADSIAIIGSIPPQHMFGLEATVALPFRMGVPIHAHKPLLPADVEGALRDGAYSYWWMTTPIHLRTSLASSAGIARSGGIVSSTMSLAPAIAKAAEARWGTAVFEIYGSTETGAMAVRRPSADPRWAPLAGLTLVPGPESVRVEGERLGEPVTVHDLLEFESDGRFHWKGRAADVVKVAGKRASISALDRRLLEIEGVEDGAWYAPEASDGEVRRLVAFYVSEKVEPETVTECLRREVDAVFMPRPLVRVARLPRNANGKLTRAALAALVEQSHSPERFTIAHDHPAMAGHFPGQPIVPGALILGRVADVLRARFAQRPGTLATARFHAPLAPGESVLVEAHREGARVGFEVKRGETLVASGTWRLE</sequence>
<accession>A0A6M4H7Y9</accession>
<dbReference type="AlphaFoldDB" id="A0A6M4H7Y9"/>
<protein>
    <submittedName>
        <fullName evidence="5">Uncharacterized protein</fullName>
    </submittedName>
</protein>
<dbReference type="GO" id="GO:0016874">
    <property type="term" value="F:ligase activity"/>
    <property type="evidence" value="ECO:0007669"/>
    <property type="project" value="UniProtKB-KW"/>
</dbReference>
<name>A0A6M4H7Y9_9PROT</name>
<evidence type="ECO:0000313" key="5">
    <source>
        <dbReference type="EMBL" id="QJR15721.1"/>
    </source>
</evidence>
<dbReference type="InterPro" id="IPR000873">
    <property type="entry name" value="AMP-dep_synth/lig_dom"/>
</dbReference>
<keyword evidence="6" id="KW-1185">Reference proteome</keyword>
<evidence type="ECO:0000256" key="1">
    <source>
        <dbReference type="ARBA" id="ARBA00022598"/>
    </source>
</evidence>
<dbReference type="Gene3D" id="3.40.50.12780">
    <property type="entry name" value="N-terminal domain of ligase-like"/>
    <property type="match status" value="1"/>
</dbReference>
<dbReference type="Pfam" id="PF22818">
    <property type="entry name" value="ApeI-like"/>
    <property type="match status" value="1"/>
</dbReference>
<dbReference type="EMBL" id="CP053073">
    <property type="protein sequence ID" value="QJR15721.1"/>
    <property type="molecule type" value="Genomic_DNA"/>
</dbReference>
<dbReference type="InterPro" id="IPR054545">
    <property type="entry name" value="ApeI-like"/>
</dbReference>
<feature type="transmembrane region" description="Helical" evidence="2">
    <location>
        <begin position="20"/>
        <end position="40"/>
    </location>
</feature>
<dbReference type="Gene3D" id="3.30.300.30">
    <property type="match status" value="1"/>
</dbReference>
<dbReference type="InterPro" id="IPR050237">
    <property type="entry name" value="ATP-dep_AMP-bd_enzyme"/>
</dbReference>
<keyword evidence="1" id="KW-0436">Ligase</keyword>
<evidence type="ECO:0000313" key="6">
    <source>
        <dbReference type="Proteomes" id="UP000503096"/>
    </source>
</evidence>
<evidence type="ECO:0000259" key="4">
    <source>
        <dbReference type="Pfam" id="PF22818"/>
    </source>
</evidence>
<dbReference type="InParanoid" id="A0A6M4H7Y9"/>
<dbReference type="InterPro" id="IPR042099">
    <property type="entry name" value="ANL_N_sf"/>
</dbReference>
<dbReference type="RefSeq" id="WP_171163257.1">
    <property type="nucleotide sequence ID" value="NZ_CP053073.1"/>
</dbReference>
<keyword evidence="2" id="KW-0812">Transmembrane</keyword>
<feature type="domain" description="AMP-dependent synthetase/ligase" evidence="3">
    <location>
        <begin position="294"/>
        <end position="481"/>
    </location>
</feature>
<gene>
    <name evidence="5" type="ORF">DSM104440_02547</name>
</gene>
<dbReference type="InterPro" id="IPR045851">
    <property type="entry name" value="AMP-bd_C_sf"/>
</dbReference>
<dbReference type="SUPFAM" id="SSF54637">
    <property type="entry name" value="Thioesterase/thiol ester dehydrase-isomerase"/>
    <property type="match status" value="1"/>
</dbReference>
<organism evidence="5 6">
    <name type="scientific">Usitatibacter palustris</name>
    <dbReference type="NCBI Taxonomy" id="2732487"/>
    <lineage>
        <taxon>Bacteria</taxon>
        <taxon>Pseudomonadati</taxon>
        <taxon>Pseudomonadota</taxon>
        <taxon>Betaproteobacteria</taxon>
        <taxon>Nitrosomonadales</taxon>
        <taxon>Usitatibacteraceae</taxon>
        <taxon>Usitatibacter</taxon>
    </lineage>
</organism>
<evidence type="ECO:0000256" key="2">
    <source>
        <dbReference type="SAM" id="Phobius"/>
    </source>
</evidence>
<feature type="transmembrane region" description="Helical" evidence="2">
    <location>
        <begin position="95"/>
        <end position="120"/>
    </location>
</feature>
<dbReference type="KEGG" id="upl:DSM104440_02547"/>
<keyword evidence="2" id="KW-0472">Membrane</keyword>
<keyword evidence="2" id="KW-1133">Transmembrane helix</keyword>
<feature type="domain" description="ApeI dehydratase-like" evidence="4">
    <location>
        <begin position="626"/>
        <end position="710"/>
    </location>
</feature>
<dbReference type="SUPFAM" id="SSF56801">
    <property type="entry name" value="Acetyl-CoA synthetase-like"/>
    <property type="match status" value="1"/>
</dbReference>
<reference evidence="5 6" key="1">
    <citation type="submission" date="2020-04" db="EMBL/GenBank/DDBJ databases">
        <title>Usitatibacter rugosus gen. nov., sp. nov. and Usitatibacter palustris sp. nov., novel members of Usitatibacteraceae fam. nov. within the order Nitrosomonadales isolated from soil.</title>
        <authorList>
            <person name="Huber K.J."/>
            <person name="Neumann-Schaal M."/>
            <person name="Geppert A."/>
            <person name="Luckner M."/>
            <person name="Wanner G."/>
            <person name="Overmann J."/>
        </authorList>
    </citation>
    <scope>NUCLEOTIDE SEQUENCE [LARGE SCALE GENOMIC DNA]</scope>
    <source>
        <strain evidence="5 6">Swamp67</strain>
    </source>
</reference>
<dbReference type="PANTHER" id="PTHR43767">
    <property type="entry name" value="LONG-CHAIN-FATTY-ACID--COA LIGASE"/>
    <property type="match status" value="1"/>
</dbReference>
<feature type="transmembrane region" description="Helical" evidence="2">
    <location>
        <begin position="52"/>
        <end position="74"/>
    </location>
</feature>
<proteinExistence type="predicted"/>
<dbReference type="InterPro" id="IPR029069">
    <property type="entry name" value="HotDog_dom_sf"/>
</dbReference>
<dbReference type="Gene3D" id="3.10.129.10">
    <property type="entry name" value="Hotdog Thioesterase"/>
    <property type="match status" value="1"/>
</dbReference>
<dbReference type="PANTHER" id="PTHR43767:SF8">
    <property type="entry name" value="LONG-CHAIN-FATTY-ACID--COA LIGASE"/>
    <property type="match status" value="1"/>
</dbReference>
<dbReference type="Proteomes" id="UP000503096">
    <property type="component" value="Chromosome"/>
</dbReference>